<protein>
    <submittedName>
        <fullName evidence="2">Host attachment protein</fullName>
    </submittedName>
</protein>
<evidence type="ECO:0000313" key="3">
    <source>
        <dbReference type="Proteomes" id="UP000541636"/>
    </source>
</evidence>
<keyword evidence="3" id="KW-1185">Reference proteome</keyword>
<name>A0A846ZLL8_9GAMM</name>
<dbReference type="InterPro" id="IPR019291">
    <property type="entry name" value="Host_attachment_protein"/>
</dbReference>
<reference evidence="2 3" key="1">
    <citation type="journal article" date="2017" name="Int. J. Syst. Evol. Microbiol.">
        <title>Oleiagrimonas citrea sp. nov., a marine bacterium isolated from tidal flat sediment and emended description of the genus Oleiagrimonas Fang et al. 2015 and Oleiagrimonas soli.</title>
        <authorList>
            <person name="Yang S.H."/>
            <person name="Seo H.S."/>
            <person name="Seong C.N."/>
            <person name="Kwon K.K."/>
        </authorList>
    </citation>
    <scope>NUCLEOTIDE SEQUENCE [LARGE SCALE GENOMIC DNA]</scope>
    <source>
        <strain evidence="2 3">MEBiC09124</strain>
    </source>
</reference>
<evidence type="ECO:0000256" key="1">
    <source>
        <dbReference type="SAM" id="MobiDB-lite"/>
    </source>
</evidence>
<evidence type="ECO:0000313" key="2">
    <source>
        <dbReference type="EMBL" id="NKZ39094.1"/>
    </source>
</evidence>
<dbReference type="EMBL" id="JAAZQD010000003">
    <property type="protein sequence ID" value="NKZ39094.1"/>
    <property type="molecule type" value="Genomic_DNA"/>
</dbReference>
<feature type="compositionally biased region" description="Basic and acidic residues" evidence="1">
    <location>
        <begin position="45"/>
        <end position="54"/>
    </location>
</feature>
<organism evidence="2 3">
    <name type="scientific">Oleiagrimonas citrea</name>
    <dbReference type="NCBI Taxonomy" id="1665687"/>
    <lineage>
        <taxon>Bacteria</taxon>
        <taxon>Pseudomonadati</taxon>
        <taxon>Pseudomonadota</taxon>
        <taxon>Gammaproteobacteria</taxon>
        <taxon>Lysobacterales</taxon>
        <taxon>Rhodanobacteraceae</taxon>
        <taxon>Oleiagrimonas</taxon>
    </lineage>
</organism>
<proteinExistence type="predicted"/>
<comment type="caution">
    <text evidence="2">The sequence shown here is derived from an EMBL/GenBank/DDBJ whole genome shotgun (WGS) entry which is preliminary data.</text>
</comment>
<sequence>MSKTWILVASRARARLFEFDQEQRDLTEKEDFLNPEGRAPAGSRGENRPPRTFDRTGSARHAIEPHTEPATKAAENFARQLASVLEDGRVQHRFEHLMLIATPDLLGHLRPCMPPPLRECVRREVGKDMTQAGPEAIWDIVTEPFHGAE</sequence>
<gene>
    <name evidence="2" type="ORF">HF690_09040</name>
</gene>
<feature type="region of interest" description="Disordered" evidence="1">
    <location>
        <begin position="26"/>
        <end position="72"/>
    </location>
</feature>
<dbReference type="Proteomes" id="UP000541636">
    <property type="component" value="Unassembled WGS sequence"/>
</dbReference>
<accession>A0A846ZLL8</accession>
<dbReference type="RefSeq" id="WP_168609203.1">
    <property type="nucleotide sequence ID" value="NZ_JAAZQD010000003.1"/>
</dbReference>
<dbReference type="AlphaFoldDB" id="A0A846ZLL8"/>
<dbReference type="Pfam" id="PF10116">
    <property type="entry name" value="Host_attach"/>
    <property type="match status" value="1"/>
</dbReference>